<comment type="caution">
    <text evidence="2">The sequence shown here is derived from an EMBL/GenBank/DDBJ whole genome shotgun (WGS) entry which is preliminary data.</text>
</comment>
<proteinExistence type="predicted"/>
<dbReference type="EMBL" id="WIUZ02000004">
    <property type="protein sequence ID" value="KAF9787878.1"/>
    <property type="molecule type" value="Genomic_DNA"/>
</dbReference>
<dbReference type="OrthoDB" id="10610606at2759"/>
<reference evidence="2" key="1">
    <citation type="journal article" date="2020" name="Nat. Commun.">
        <title>Large-scale genome sequencing of mycorrhizal fungi provides insights into the early evolution of symbiotic traits.</title>
        <authorList>
            <person name="Miyauchi S."/>
            <person name="Kiss E."/>
            <person name="Kuo A."/>
            <person name="Drula E."/>
            <person name="Kohler A."/>
            <person name="Sanchez-Garcia M."/>
            <person name="Morin E."/>
            <person name="Andreopoulos B."/>
            <person name="Barry K.W."/>
            <person name="Bonito G."/>
            <person name="Buee M."/>
            <person name="Carver A."/>
            <person name="Chen C."/>
            <person name="Cichocki N."/>
            <person name="Clum A."/>
            <person name="Culley D."/>
            <person name="Crous P.W."/>
            <person name="Fauchery L."/>
            <person name="Girlanda M."/>
            <person name="Hayes R.D."/>
            <person name="Keri Z."/>
            <person name="LaButti K."/>
            <person name="Lipzen A."/>
            <person name="Lombard V."/>
            <person name="Magnuson J."/>
            <person name="Maillard F."/>
            <person name="Murat C."/>
            <person name="Nolan M."/>
            <person name="Ohm R.A."/>
            <person name="Pangilinan J."/>
            <person name="Pereira M.F."/>
            <person name="Perotto S."/>
            <person name="Peter M."/>
            <person name="Pfister S."/>
            <person name="Riley R."/>
            <person name="Sitrit Y."/>
            <person name="Stielow J.B."/>
            <person name="Szollosi G."/>
            <person name="Zifcakova L."/>
            <person name="Stursova M."/>
            <person name="Spatafora J.W."/>
            <person name="Tedersoo L."/>
            <person name="Vaario L.M."/>
            <person name="Yamada A."/>
            <person name="Yan M."/>
            <person name="Wang P."/>
            <person name="Xu J."/>
            <person name="Bruns T."/>
            <person name="Baldrian P."/>
            <person name="Vilgalys R."/>
            <person name="Dunand C."/>
            <person name="Henrissat B."/>
            <person name="Grigoriev I.V."/>
            <person name="Hibbett D."/>
            <person name="Nagy L.G."/>
            <person name="Martin F.M."/>
        </authorList>
    </citation>
    <scope>NUCLEOTIDE SEQUENCE</scope>
    <source>
        <strain evidence="2">UH-Tt-Lm1</strain>
    </source>
</reference>
<sequence>MPASSTVLSSDLFTSPARFMTCTKARHEIINIRIANGKLSKAFQQSVPLWAVVICVVASAASLGYGLISWSLVYSDSLSTGKIVLGAVLVPVACLLSGLRWAYEMVSSTMWVLIRVTQNIHRSGGE</sequence>
<evidence type="ECO:0000313" key="2">
    <source>
        <dbReference type="EMBL" id="KAF9787878.1"/>
    </source>
</evidence>
<keyword evidence="1" id="KW-1133">Transmembrane helix</keyword>
<dbReference type="Proteomes" id="UP000736335">
    <property type="component" value="Unassembled WGS sequence"/>
</dbReference>
<evidence type="ECO:0000313" key="3">
    <source>
        <dbReference type="Proteomes" id="UP000736335"/>
    </source>
</evidence>
<protein>
    <submittedName>
        <fullName evidence="2">Uncharacterized protein</fullName>
    </submittedName>
</protein>
<keyword evidence="3" id="KW-1185">Reference proteome</keyword>
<keyword evidence="1" id="KW-0472">Membrane</keyword>
<evidence type="ECO:0000256" key="1">
    <source>
        <dbReference type="SAM" id="Phobius"/>
    </source>
</evidence>
<dbReference type="AlphaFoldDB" id="A0A9P6L8X2"/>
<keyword evidence="1" id="KW-0812">Transmembrane</keyword>
<organism evidence="2 3">
    <name type="scientific">Thelephora terrestris</name>
    <dbReference type="NCBI Taxonomy" id="56493"/>
    <lineage>
        <taxon>Eukaryota</taxon>
        <taxon>Fungi</taxon>
        <taxon>Dikarya</taxon>
        <taxon>Basidiomycota</taxon>
        <taxon>Agaricomycotina</taxon>
        <taxon>Agaricomycetes</taxon>
        <taxon>Thelephorales</taxon>
        <taxon>Thelephoraceae</taxon>
        <taxon>Thelephora</taxon>
    </lineage>
</organism>
<reference evidence="2" key="2">
    <citation type="submission" date="2020-11" db="EMBL/GenBank/DDBJ databases">
        <authorList>
            <consortium name="DOE Joint Genome Institute"/>
            <person name="Kuo A."/>
            <person name="Miyauchi S."/>
            <person name="Kiss E."/>
            <person name="Drula E."/>
            <person name="Kohler A."/>
            <person name="Sanchez-Garcia M."/>
            <person name="Andreopoulos B."/>
            <person name="Barry K.W."/>
            <person name="Bonito G."/>
            <person name="Buee M."/>
            <person name="Carver A."/>
            <person name="Chen C."/>
            <person name="Cichocki N."/>
            <person name="Clum A."/>
            <person name="Culley D."/>
            <person name="Crous P.W."/>
            <person name="Fauchery L."/>
            <person name="Girlanda M."/>
            <person name="Hayes R."/>
            <person name="Keri Z."/>
            <person name="Labutti K."/>
            <person name="Lipzen A."/>
            <person name="Lombard V."/>
            <person name="Magnuson J."/>
            <person name="Maillard F."/>
            <person name="Morin E."/>
            <person name="Murat C."/>
            <person name="Nolan M."/>
            <person name="Ohm R."/>
            <person name="Pangilinan J."/>
            <person name="Pereira M."/>
            <person name="Perotto S."/>
            <person name="Peter M."/>
            <person name="Riley R."/>
            <person name="Sitrit Y."/>
            <person name="Stielow B."/>
            <person name="Szollosi G."/>
            <person name="Zifcakova L."/>
            <person name="Stursova M."/>
            <person name="Spatafora J.W."/>
            <person name="Tedersoo L."/>
            <person name="Vaario L.-M."/>
            <person name="Yamada A."/>
            <person name="Yan M."/>
            <person name="Wang P."/>
            <person name="Xu J."/>
            <person name="Bruns T."/>
            <person name="Baldrian P."/>
            <person name="Vilgalys R."/>
            <person name="Henrissat B."/>
            <person name="Grigoriev I.V."/>
            <person name="Hibbett D."/>
            <person name="Nagy L.G."/>
            <person name="Martin F.M."/>
        </authorList>
    </citation>
    <scope>NUCLEOTIDE SEQUENCE</scope>
    <source>
        <strain evidence="2">UH-Tt-Lm1</strain>
    </source>
</reference>
<name>A0A9P6L8X2_9AGAM</name>
<gene>
    <name evidence="2" type="ORF">BJ322DRAFT_586429</name>
</gene>
<feature type="transmembrane region" description="Helical" evidence="1">
    <location>
        <begin position="83"/>
        <end position="103"/>
    </location>
</feature>
<feature type="transmembrane region" description="Helical" evidence="1">
    <location>
        <begin position="47"/>
        <end position="68"/>
    </location>
</feature>
<accession>A0A9P6L8X2</accession>